<evidence type="ECO:0000256" key="5">
    <source>
        <dbReference type="ARBA" id="ARBA00022917"/>
    </source>
</evidence>
<organism evidence="11 12">
    <name type="scientific">Candidatus Shapirobacteria bacterium CG10_big_fil_rev_8_21_14_0_10_38_14</name>
    <dbReference type="NCBI Taxonomy" id="1974483"/>
    <lineage>
        <taxon>Bacteria</taxon>
        <taxon>Candidatus Shapironibacteriota</taxon>
    </lineage>
</organism>
<dbReference type="Gene3D" id="3.40.50.620">
    <property type="entry name" value="HUPs"/>
    <property type="match status" value="2"/>
</dbReference>
<evidence type="ECO:0000256" key="6">
    <source>
        <dbReference type="ARBA" id="ARBA00023146"/>
    </source>
</evidence>
<evidence type="ECO:0000256" key="8">
    <source>
        <dbReference type="ARBA" id="ARBA00047552"/>
    </source>
</evidence>
<dbReference type="EC" id="6.1.1.9" evidence="1"/>
<keyword evidence="4" id="KW-0067">ATP-binding</keyword>
<evidence type="ECO:0000313" key="11">
    <source>
        <dbReference type="EMBL" id="PJE68785.1"/>
    </source>
</evidence>
<sequence length="327" mass="38899">SKQWFVKTKPLAEKAIKAVKSGQITIIPKRFEKTYFHWLENIRDWCISRQLWWGHKIPLKGEVDILDTWFSSSLWPIATLGWPKKTKDFNYFYPTTVRETGYDILFFWVAREIMMCLTITNKVPFKIVYLHGLVRDKKGRKFSKTAGVGFDPLEIIKKYGADALRMALVVGNAPGHDLKIEEEKVIAYRNFTNKIWNAARFILMNREIPNFKLQAPKTNHPDDKWIVKETQKTVKQVTNFIEKYRFDLAAEEIYQFFWHTFCDKYIEISKKRRQEAQPTLLHVLETSLKLLHPFMPFITEEIYQKLPRRCRQRRHDGGALIIEKWPK</sequence>
<feature type="domain" description="Aminoacyl-tRNA synthetase class Ia" evidence="9">
    <location>
        <begin position="60"/>
        <end position="180"/>
    </location>
</feature>
<dbReference type="PRINTS" id="PR00986">
    <property type="entry name" value="TRNASYNTHVAL"/>
</dbReference>
<dbReference type="Gene3D" id="1.10.730.10">
    <property type="entry name" value="Isoleucyl-tRNA Synthetase, Domain 1"/>
    <property type="match status" value="1"/>
</dbReference>
<keyword evidence="3" id="KW-0547">Nucleotide-binding</keyword>
<name>A0A2M8L4X3_9BACT</name>
<reference evidence="12" key="1">
    <citation type="submission" date="2017-09" db="EMBL/GenBank/DDBJ databases">
        <title>Depth-based differentiation of microbial function through sediment-hosted aquifers and enrichment of novel symbionts in the deep terrestrial subsurface.</title>
        <authorList>
            <person name="Probst A.J."/>
            <person name="Ladd B."/>
            <person name="Jarett J.K."/>
            <person name="Geller-Mcgrath D.E."/>
            <person name="Sieber C.M.K."/>
            <person name="Emerson J.B."/>
            <person name="Anantharaman K."/>
            <person name="Thomas B.C."/>
            <person name="Malmstrom R."/>
            <person name="Stieglmeier M."/>
            <person name="Klingl A."/>
            <person name="Woyke T."/>
            <person name="Ryan C.M."/>
            <person name="Banfield J.F."/>
        </authorList>
    </citation>
    <scope>NUCLEOTIDE SEQUENCE [LARGE SCALE GENOMIC DNA]</scope>
</reference>
<accession>A0A2M8L4X3</accession>
<dbReference type="InterPro" id="IPR013155">
    <property type="entry name" value="M/V/L/I-tRNA-synth_anticd-bd"/>
</dbReference>
<dbReference type="Proteomes" id="UP000229500">
    <property type="component" value="Unassembled WGS sequence"/>
</dbReference>
<keyword evidence="5" id="KW-0648">Protein biosynthesis</keyword>
<feature type="domain" description="Methionyl/Valyl/Leucyl/Isoleucyl-tRNA synthetase anticodon-binding" evidence="10">
    <location>
        <begin position="223"/>
        <end position="326"/>
    </location>
</feature>
<dbReference type="InterPro" id="IPR002300">
    <property type="entry name" value="aa-tRNA-synth_Ia"/>
</dbReference>
<dbReference type="GO" id="GO:0005524">
    <property type="term" value="F:ATP binding"/>
    <property type="evidence" value="ECO:0007669"/>
    <property type="project" value="UniProtKB-KW"/>
</dbReference>
<keyword evidence="6" id="KW-0030">Aminoacyl-tRNA synthetase</keyword>
<dbReference type="PANTHER" id="PTHR11946:SF93">
    <property type="entry name" value="VALINE--TRNA LIGASE, CHLOROPLASTIC_MITOCHONDRIAL 2"/>
    <property type="match status" value="1"/>
</dbReference>
<dbReference type="InterPro" id="IPR033705">
    <property type="entry name" value="Anticodon_Ia_Val"/>
</dbReference>
<dbReference type="CDD" id="cd07962">
    <property type="entry name" value="Anticodon_Ia_Val"/>
    <property type="match status" value="1"/>
</dbReference>
<evidence type="ECO:0000256" key="7">
    <source>
        <dbReference type="ARBA" id="ARBA00029936"/>
    </source>
</evidence>
<dbReference type="SUPFAM" id="SSF47323">
    <property type="entry name" value="Anticodon-binding domain of a subclass of class I aminoacyl-tRNA synthetases"/>
    <property type="match status" value="1"/>
</dbReference>
<feature type="non-terminal residue" evidence="11">
    <location>
        <position position="1"/>
    </location>
</feature>
<dbReference type="PANTHER" id="PTHR11946">
    <property type="entry name" value="VALYL-TRNA SYNTHETASES"/>
    <property type="match status" value="1"/>
</dbReference>
<evidence type="ECO:0000256" key="2">
    <source>
        <dbReference type="ARBA" id="ARBA00022598"/>
    </source>
</evidence>
<comment type="caution">
    <text evidence="11">The sequence shown here is derived from an EMBL/GenBank/DDBJ whole genome shotgun (WGS) entry which is preliminary data.</text>
</comment>
<feature type="domain" description="Aminoacyl-tRNA synthetase class Ia" evidence="9">
    <location>
        <begin position="2"/>
        <end position="59"/>
    </location>
</feature>
<protein>
    <recommendedName>
        <fullName evidence="1">valine--tRNA ligase</fullName>
        <ecNumber evidence="1">6.1.1.9</ecNumber>
    </recommendedName>
    <alternativeName>
        <fullName evidence="7">Valyl-tRNA synthetase</fullName>
    </alternativeName>
</protein>
<dbReference type="GO" id="GO:0004832">
    <property type="term" value="F:valine-tRNA ligase activity"/>
    <property type="evidence" value="ECO:0007669"/>
    <property type="project" value="UniProtKB-EC"/>
</dbReference>
<evidence type="ECO:0000259" key="10">
    <source>
        <dbReference type="Pfam" id="PF08264"/>
    </source>
</evidence>
<dbReference type="GO" id="GO:0005829">
    <property type="term" value="C:cytosol"/>
    <property type="evidence" value="ECO:0007669"/>
    <property type="project" value="TreeGrafter"/>
</dbReference>
<evidence type="ECO:0000256" key="1">
    <source>
        <dbReference type="ARBA" id="ARBA00013169"/>
    </source>
</evidence>
<keyword evidence="2 11" id="KW-0436">Ligase</keyword>
<dbReference type="AlphaFoldDB" id="A0A2M8L4X3"/>
<dbReference type="Pfam" id="PF08264">
    <property type="entry name" value="Anticodon_1"/>
    <property type="match status" value="1"/>
</dbReference>
<dbReference type="InterPro" id="IPR002303">
    <property type="entry name" value="Valyl-tRNA_ligase"/>
</dbReference>
<evidence type="ECO:0000259" key="9">
    <source>
        <dbReference type="Pfam" id="PF00133"/>
    </source>
</evidence>
<evidence type="ECO:0000256" key="4">
    <source>
        <dbReference type="ARBA" id="ARBA00022840"/>
    </source>
</evidence>
<evidence type="ECO:0000313" key="12">
    <source>
        <dbReference type="Proteomes" id="UP000229500"/>
    </source>
</evidence>
<proteinExistence type="predicted"/>
<dbReference type="InterPro" id="IPR014729">
    <property type="entry name" value="Rossmann-like_a/b/a_fold"/>
</dbReference>
<comment type="catalytic activity">
    <reaction evidence="8">
        <text>tRNA(Val) + L-valine + ATP = L-valyl-tRNA(Val) + AMP + diphosphate</text>
        <dbReference type="Rhea" id="RHEA:10704"/>
        <dbReference type="Rhea" id="RHEA-COMP:9672"/>
        <dbReference type="Rhea" id="RHEA-COMP:9708"/>
        <dbReference type="ChEBI" id="CHEBI:30616"/>
        <dbReference type="ChEBI" id="CHEBI:33019"/>
        <dbReference type="ChEBI" id="CHEBI:57762"/>
        <dbReference type="ChEBI" id="CHEBI:78442"/>
        <dbReference type="ChEBI" id="CHEBI:78537"/>
        <dbReference type="ChEBI" id="CHEBI:456215"/>
        <dbReference type="EC" id="6.1.1.9"/>
    </reaction>
</comment>
<dbReference type="Pfam" id="PF00133">
    <property type="entry name" value="tRNA-synt_1"/>
    <property type="match status" value="2"/>
</dbReference>
<gene>
    <name evidence="11" type="ORF">COU96_02955</name>
</gene>
<dbReference type="EMBL" id="PFEL01000107">
    <property type="protein sequence ID" value="PJE68785.1"/>
    <property type="molecule type" value="Genomic_DNA"/>
</dbReference>
<evidence type="ECO:0000256" key="3">
    <source>
        <dbReference type="ARBA" id="ARBA00022741"/>
    </source>
</evidence>
<dbReference type="SUPFAM" id="SSF52374">
    <property type="entry name" value="Nucleotidylyl transferase"/>
    <property type="match status" value="1"/>
</dbReference>
<dbReference type="GO" id="GO:0006438">
    <property type="term" value="P:valyl-tRNA aminoacylation"/>
    <property type="evidence" value="ECO:0007669"/>
    <property type="project" value="InterPro"/>
</dbReference>
<dbReference type="InterPro" id="IPR009080">
    <property type="entry name" value="tRNAsynth_Ia_anticodon-bd"/>
</dbReference>